<organism evidence="2 3">
    <name type="scientific">Bradyrhizobium xenonodulans</name>
    <dbReference type="NCBI Taxonomy" id="2736875"/>
    <lineage>
        <taxon>Bacteria</taxon>
        <taxon>Pseudomonadati</taxon>
        <taxon>Pseudomonadota</taxon>
        <taxon>Alphaproteobacteria</taxon>
        <taxon>Hyphomicrobiales</taxon>
        <taxon>Nitrobacteraceae</taxon>
        <taxon>Bradyrhizobium</taxon>
    </lineage>
</organism>
<evidence type="ECO:0008006" key="4">
    <source>
        <dbReference type="Google" id="ProtNLM"/>
    </source>
</evidence>
<feature type="transmembrane region" description="Helical" evidence="1">
    <location>
        <begin position="386"/>
        <end position="411"/>
    </location>
</feature>
<feature type="transmembrane region" description="Helical" evidence="1">
    <location>
        <begin position="171"/>
        <end position="193"/>
    </location>
</feature>
<name>A0ABY7MGH1_9BRAD</name>
<feature type="transmembrane region" description="Helical" evidence="1">
    <location>
        <begin position="241"/>
        <end position="263"/>
    </location>
</feature>
<keyword evidence="1" id="KW-1133">Transmembrane helix</keyword>
<accession>A0ABY7MGH1</accession>
<evidence type="ECO:0000313" key="2">
    <source>
        <dbReference type="EMBL" id="WBL76467.1"/>
    </source>
</evidence>
<proteinExistence type="predicted"/>
<dbReference type="EMBL" id="CP089391">
    <property type="protein sequence ID" value="WBL76467.1"/>
    <property type="molecule type" value="Genomic_DNA"/>
</dbReference>
<feature type="transmembrane region" description="Helical" evidence="1">
    <location>
        <begin position="199"/>
        <end position="229"/>
    </location>
</feature>
<keyword evidence="3" id="KW-1185">Reference proteome</keyword>
<feature type="transmembrane region" description="Helical" evidence="1">
    <location>
        <begin position="65"/>
        <end position="85"/>
    </location>
</feature>
<dbReference type="RefSeq" id="WP_270161747.1">
    <property type="nucleotide sequence ID" value="NZ_CP089391.1"/>
</dbReference>
<gene>
    <name evidence="2" type="ORF">I3J27_26000</name>
</gene>
<dbReference type="Proteomes" id="UP001179614">
    <property type="component" value="Chromosome"/>
</dbReference>
<keyword evidence="1" id="KW-0472">Membrane</keyword>
<feature type="transmembrane region" description="Helical" evidence="1">
    <location>
        <begin position="6"/>
        <end position="27"/>
    </location>
</feature>
<feature type="transmembrane region" description="Helical" evidence="1">
    <location>
        <begin position="345"/>
        <end position="365"/>
    </location>
</feature>
<keyword evidence="1" id="KW-0812">Transmembrane</keyword>
<protein>
    <recommendedName>
        <fullName evidence="4">Oligosaccharide repeat unit polymerase</fullName>
    </recommendedName>
</protein>
<evidence type="ECO:0000256" key="1">
    <source>
        <dbReference type="SAM" id="Phobius"/>
    </source>
</evidence>
<reference evidence="2" key="1">
    <citation type="submission" date="2021-12" db="EMBL/GenBank/DDBJ databases">
        <title>Bradyrhizobium xenonodulans sp. nov.</title>
        <authorList>
            <person name="Claassens R."/>
            <person name="Venter S.N."/>
            <person name="Beukes C.W."/>
            <person name="Stepkowski T."/>
            <person name="Steenkamp E.T."/>
        </authorList>
    </citation>
    <scope>NUCLEOTIDE SEQUENCE</scope>
    <source>
        <strain evidence="2">14AB</strain>
    </source>
</reference>
<evidence type="ECO:0000313" key="3">
    <source>
        <dbReference type="Proteomes" id="UP001179614"/>
    </source>
</evidence>
<feature type="transmembrane region" description="Helical" evidence="1">
    <location>
        <begin position="131"/>
        <end position="150"/>
    </location>
</feature>
<sequence length="420" mass="46098">MDSKPALAVLVLLHSAVTCLSLIKVATFQSYIHFSGERVWIAVGIAVAFSVVSLLFAAARFSFGYFAAFYFYTMILGFLWIDVFSEYSYPRLLAGFSAALSLVFFLLPALFVRAPFRQLVVLSNAHFEHLLTLILVISVATIAAASTYNFRLVAIAHIYDYRDALEFPGAVRYLTGWVSSTLLPFAFACYWLLGHPKRAGLVLVLLLLFYPITLTKFAFFTPAWLIALAVLSRFLEARTSVIASIFVPMLLGLVLIALTSASLTSVPGRYFDLVNIRMMATASSALDIYNHFFASHPTTWFCQISVLKPLTQCPYQEPLAVVMQNTYGFGNLNASLFATEGVASVGLYLAPLTALAAGLVLAVGNRASAGLPPRFVLMSSGVLPHVLLNVPLSVAMLTHGTALLFLLWYVMPRNLFEPKP</sequence>
<feature type="transmembrane region" description="Helical" evidence="1">
    <location>
        <begin position="39"/>
        <end position="59"/>
    </location>
</feature>
<feature type="transmembrane region" description="Helical" evidence="1">
    <location>
        <begin position="92"/>
        <end position="111"/>
    </location>
</feature>